<keyword evidence="2" id="KW-0677">Repeat</keyword>
<dbReference type="Gene3D" id="3.30.160.60">
    <property type="entry name" value="Classic Zinc Finger"/>
    <property type="match status" value="2"/>
</dbReference>
<evidence type="ECO:0000256" key="3">
    <source>
        <dbReference type="ARBA" id="ARBA00022771"/>
    </source>
</evidence>
<keyword evidence="4" id="KW-0862">Zinc</keyword>
<evidence type="ECO:0000313" key="8">
    <source>
        <dbReference type="EMBL" id="KAF9787123.1"/>
    </source>
</evidence>
<feature type="region of interest" description="Disordered" evidence="6">
    <location>
        <begin position="15"/>
        <end position="38"/>
    </location>
</feature>
<feature type="compositionally biased region" description="Low complexity" evidence="6">
    <location>
        <begin position="360"/>
        <end position="375"/>
    </location>
</feature>
<feature type="compositionally biased region" description="Polar residues" evidence="6">
    <location>
        <begin position="15"/>
        <end position="27"/>
    </location>
</feature>
<comment type="caution">
    <text evidence="8">The sequence shown here is derived from an EMBL/GenBank/DDBJ whole genome shotgun (WGS) entry which is preliminary data.</text>
</comment>
<reference evidence="8" key="1">
    <citation type="journal article" date="2020" name="Nat. Commun.">
        <title>Large-scale genome sequencing of mycorrhizal fungi provides insights into the early evolution of symbiotic traits.</title>
        <authorList>
            <person name="Miyauchi S."/>
            <person name="Kiss E."/>
            <person name="Kuo A."/>
            <person name="Drula E."/>
            <person name="Kohler A."/>
            <person name="Sanchez-Garcia M."/>
            <person name="Morin E."/>
            <person name="Andreopoulos B."/>
            <person name="Barry K.W."/>
            <person name="Bonito G."/>
            <person name="Buee M."/>
            <person name="Carver A."/>
            <person name="Chen C."/>
            <person name="Cichocki N."/>
            <person name="Clum A."/>
            <person name="Culley D."/>
            <person name="Crous P.W."/>
            <person name="Fauchery L."/>
            <person name="Girlanda M."/>
            <person name="Hayes R.D."/>
            <person name="Keri Z."/>
            <person name="LaButti K."/>
            <person name="Lipzen A."/>
            <person name="Lombard V."/>
            <person name="Magnuson J."/>
            <person name="Maillard F."/>
            <person name="Murat C."/>
            <person name="Nolan M."/>
            <person name="Ohm R.A."/>
            <person name="Pangilinan J."/>
            <person name="Pereira M.F."/>
            <person name="Perotto S."/>
            <person name="Peter M."/>
            <person name="Pfister S."/>
            <person name="Riley R."/>
            <person name="Sitrit Y."/>
            <person name="Stielow J.B."/>
            <person name="Szollosi G."/>
            <person name="Zifcakova L."/>
            <person name="Stursova M."/>
            <person name="Spatafora J.W."/>
            <person name="Tedersoo L."/>
            <person name="Vaario L.M."/>
            <person name="Yamada A."/>
            <person name="Yan M."/>
            <person name="Wang P."/>
            <person name="Xu J."/>
            <person name="Bruns T."/>
            <person name="Baldrian P."/>
            <person name="Vilgalys R."/>
            <person name="Dunand C."/>
            <person name="Henrissat B."/>
            <person name="Grigoriev I.V."/>
            <person name="Hibbett D."/>
            <person name="Nagy L.G."/>
            <person name="Martin F.M."/>
        </authorList>
    </citation>
    <scope>NUCLEOTIDE SEQUENCE</scope>
    <source>
        <strain evidence="8">UH-Tt-Lm1</strain>
    </source>
</reference>
<sequence>MQMYGQSPGYVVCSNNPTYPSGRSSPSPAHLIPPHTPRSLSYLPQLGQIYTENSYVPNPPPSSPPSSSSGTVSSRDSSPYPSPVERFAGDDYSYPYLPFAEPQQFKPLFTPSGIESSTPPNESSHYVFQHVQQHFYELYRPHKTEPSEAPLSQILPHPYPSTFAQDYADPSQRADYTYQTPCEQYPQYPSARSSVDYNMFAEQNPDYIIGTSSMRYTASSPPDQGCISPAMVSDASSRGYVEMTELPPSSPVYDVTQASVCDPRAVSGFEEQAQRPPPNLPMKRSPSATPPPMVAFTDQLPLEADTTTPHVQQEAESSSSGESELDQEEYEDERKIQIAVPPEEPVPTAVERTTPPPALESTSLSTPAPAAASPELTRETRSPLTITVPSLPKRRRGQAGPIPVPNLTKKSRGRSVPTVPSPVVPYHAYKTRRSFVCLVTDCRKCFARGEHLKRHIRSIHTNEKPFSCTFPGCDKAFSRHDNLGQHMRIHKHLR</sequence>
<dbReference type="SUPFAM" id="SSF57667">
    <property type="entry name" value="beta-beta-alpha zinc fingers"/>
    <property type="match status" value="1"/>
</dbReference>
<organism evidence="8 9">
    <name type="scientific">Thelephora terrestris</name>
    <dbReference type="NCBI Taxonomy" id="56493"/>
    <lineage>
        <taxon>Eukaryota</taxon>
        <taxon>Fungi</taxon>
        <taxon>Dikarya</taxon>
        <taxon>Basidiomycota</taxon>
        <taxon>Agaricomycotina</taxon>
        <taxon>Agaricomycetes</taxon>
        <taxon>Thelephorales</taxon>
        <taxon>Thelephoraceae</taxon>
        <taxon>Thelephora</taxon>
    </lineage>
</organism>
<keyword evidence="3 5" id="KW-0863">Zinc-finger</keyword>
<protein>
    <recommendedName>
        <fullName evidence="7">C2H2-type domain-containing protein</fullName>
    </recommendedName>
</protein>
<keyword evidence="1" id="KW-0479">Metal-binding</keyword>
<evidence type="ECO:0000313" key="9">
    <source>
        <dbReference type="Proteomes" id="UP000736335"/>
    </source>
</evidence>
<feature type="compositionally biased region" description="Low complexity" evidence="6">
    <location>
        <begin position="312"/>
        <end position="322"/>
    </location>
</feature>
<proteinExistence type="predicted"/>
<reference evidence="8" key="2">
    <citation type="submission" date="2020-11" db="EMBL/GenBank/DDBJ databases">
        <authorList>
            <consortium name="DOE Joint Genome Institute"/>
            <person name="Kuo A."/>
            <person name="Miyauchi S."/>
            <person name="Kiss E."/>
            <person name="Drula E."/>
            <person name="Kohler A."/>
            <person name="Sanchez-Garcia M."/>
            <person name="Andreopoulos B."/>
            <person name="Barry K.W."/>
            <person name="Bonito G."/>
            <person name="Buee M."/>
            <person name="Carver A."/>
            <person name="Chen C."/>
            <person name="Cichocki N."/>
            <person name="Clum A."/>
            <person name="Culley D."/>
            <person name="Crous P.W."/>
            <person name="Fauchery L."/>
            <person name="Girlanda M."/>
            <person name="Hayes R."/>
            <person name="Keri Z."/>
            <person name="Labutti K."/>
            <person name="Lipzen A."/>
            <person name="Lombard V."/>
            <person name="Magnuson J."/>
            <person name="Maillard F."/>
            <person name="Morin E."/>
            <person name="Murat C."/>
            <person name="Nolan M."/>
            <person name="Ohm R."/>
            <person name="Pangilinan J."/>
            <person name="Pereira M."/>
            <person name="Perotto S."/>
            <person name="Peter M."/>
            <person name="Riley R."/>
            <person name="Sitrit Y."/>
            <person name="Stielow B."/>
            <person name="Szollosi G."/>
            <person name="Zifcakova L."/>
            <person name="Stursova M."/>
            <person name="Spatafora J.W."/>
            <person name="Tedersoo L."/>
            <person name="Vaario L.-M."/>
            <person name="Yamada A."/>
            <person name="Yan M."/>
            <person name="Wang P."/>
            <person name="Xu J."/>
            <person name="Bruns T."/>
            <person name="Baldrian P."/>
            <person name="Vilgalys R."/>
            <person name="Henrissat B."/>
            <person name="Grigoriev I.V."/>
            <person name="Hibbett D."/>
            <person name="Nagy L.G."/>
            <person name="Martin F.M."/>
        </authorList>
    </citation>
    <scope>NUCLEOTIDE SEQUENCE</scope>
    <source>
        <strain evidence="8">UH-Tt-Lm1</strain>
    </source>
</reference>
<dbReference type="Pfam" id="PF00096">
    <property type="entry name" value="zf-C2H2"/>
    <property type="match status" value="2"/>
</dbReference>
<feature type="region of interest" description="Disordered" evidence="6">
    <location>
        <begin position="51"/>
        <end position="85"/>
    </location>
</feature>
<feature type="domain" description="C2H2-type" evidence="7">
    <location>
        <begin position="466"/>
        <end position="494"/>
    </location>
</feature>
<evidence type="ECO:0000256" key="5">
    <source>
        <dbReference type="PROSITE-ProRule" id="PRU00042"/>
    </source>
</evidence>
<dbReference type="PANTHER" id="PTHR19818">
    <property type="entry name" value="ZINC FINGER PROTEIN ZIC AND GLI"/>
    <property type="match status" value="1"/>
</dbReference>
<dbReference type="InterPro" id="IPR036236">
    <property type="entry name" value="Znf_C2H2_sf"/>
</dbReference>
<gene>
    <name evidence="8" type="ORF">BJ322DRAFT_701141</name>
</gene>
<dbReference type="EMBL" id="WIUZ02000005">
    <property type="protein sequence ID" value="KAF9787123.1"/>
    <property type="molecule type" value="Genomic_DNA"/>
</dbReference>
<feature type="region of interest" description="Disordered" evidence="6">
    <location>
        <begin position="307"/>
        <end position="419"/>
    </location>
</feature>
<accession>A0A9P6L7V9</accession>
<feature type="domain" description="C2H2-type" evidence="7">
    <location>
        <begin position="435"/>
        <end position="465"/>
    </location>
</feature>
<dbReference type="GO" id="GO:0008270">
    <property type="term" value="F:zinc ion binding"/>
    <property type="evidence" value="ECO:0007669"/>
    <property type="project" value="UniProtKB-KW"/>
</dbReference>
<dbReference type="FunFam" id="3.30.160.60:FF:000125">
    <property type="entry name" value="Putative zinc finger protein 143"/>
    <property type="match status" value="1"/>
</dbReference>
<evidence type="ECO:0000256" key="2">
    <source>
        <dbReference type="ARBA" id="ARBA00022737"/>
    </source>
</evidence>
<dbReference type="GO" id="GO:0005634">
    <property type="term" value="C:nucleus"/>
    <property type="evidence" value="ECO:0007669"/>
    <property type="project" value="TreeGrafter"/>
</dbReference>
<dbReference type="GO" id="GO:0045944">
    <property type="term" value="P:positive regulation of transcription by RNA polymerase II"/>
    <property type="evidence" value="ECO:0007669"/>
    <property type="project" value="UniProtKB-ARBA"/>
</dbReference>
<dbReference type="PROSITE" id="PS50157">
    <property type="entry name" value="ZINC_FINGER_C2H2_2"/>
    <property type="match status" value="2"/>
</dbReference>
<dbReference type="PANTHER" id="PTHR19818:SF139">
    <property type="entry name" value="PAIR-RULE PROTEIN ODD-PAIRED"/>
    <property type="match status" value="1"/>
</dbReference>
<dbReference type="InterPro" id="IPR050329">
    <property type="entry name" value="GLI_C2H2-zinc-finger"/>
</dbReference>
<dbReference type="GO" id="GO:0000978">
    <property type="term" value="F:RNA polymerase II cis-regulatory region sequence-specific DNA binding"/>
    <property type="evidence" value="ECO:0007669"/>
    <property type="project" value="TreeGrafter"/>
</dbReference>
<evidence type="ECO:0000256" key="1">
    <source>
        <dbReference type="ARBA" id="ARBA00022723"/>
    </source>
</evidence>
<dbReference type="Proteomes" id="UP000736335">
    <property type="component" value="Unassembled WGS sequence"/>
</dbReference>
<dbReference type="PROSITE" id="PS00028">
    <property type="entry name" value="ZINC_FINGER_C2H2_1"/>
    <property type="match status" value="2"/>
</dbReference>
<dbReference type="SMART" id="SM00355">
    <property type="entry name" value="ZnF_C2H2"/>
    <property type="match status" value="2"/>
</dbReference>
<dbReference type="InterPro" id="IPR013087">
    <property type="entry name" value="Znf_C2H2_type"/>
</dbReference>
<keyword evidence="9" id="KW-1185">Reference proteome</keyword>
<dbReference type="GO" id="GO:0000981">
    <property type="term" value="F:DNA-binding transcription factor activity, RNA polymerase II-specific"/>
    <property type="evidence" value="ECO:0007669"/>
    <property type="project" value="UniProtKB-ARBA"/>
</dbReference>
<dbReference type="OrthoDB" id="6365676at2759"/>
<evidence type="ECO:0000256" key="4">
    <source>
        <dbReference type="ARBA" id="ARBA00022833"/>
    </source>
</evidence>
<dbReference type="AlphaFoldDB" id="A0A9P6L7V9"/>
<feature type="compositionally biased region" description="Low complexity" evidence="6">
    <location>
        <begin position="65"/>
        <end position="79"/>
    </location>
</feature>
<evidence type="ECO:0000256" key="6">
    <source>
        <dbReference type="SAM" id="MobiDB-lite"/>
    </source>
</evidence>
<evidence type="ECO:0000259" key="7">
    <source>
        <dbReference type="PROSITE" id="PS50157"/>
    </source>
</evidence>
<feature type="region of interest" description="Disordered" evidence="6">
    <location>
        <begin position="269"/>
        <end position="295"/>
    </location>
</feature>
<name>A0A9P6L7V9_9AGAM</name>